<feature type="transmembrane region" description="Helical" evidence="2">
    <location>
        <begin position="117"/>
        <end position="137"/>
    </location>
</feature>
<comment type="subunit">
    <text evidence="1">Interacts with STAT3.</text>
</comment>
<comment type="domain">
    <text evidence="1">The OCIA domain is necessary and sufficient for endosomal localization.</text>
</comment>
<dbReference type="InterPro" id="IPR040187">
    <property type="entry name" value="OCAD1/2"/>
</dbReference>
<keyword evidence="2" id="KW-0472">Membrane</keyword>
<organism evidence="4 5">
    <name type="scientific">Chrysemys picta bellii</name>
    <name type="common">Western painted turtle</name>
    <name type="synonym">Emys bellii</name>
    <dbReference type="NCBI Taxonomy" id="8478"/>
    <lineage>
        <taxon>Eukaryota</taxon>
        <taxon>Metazoa</taxon>
        <taxon>Chordata</taxon>
        <taxon>Craniata</taxon>
        <taxon>Vertebrata</taxon>
        <taxon>Euteleostomi</taxon>
        <taxon>Archelosauria</taxon>
        <taxon>Testudinata</taxon>
        <taxon>Testudines</taxon>
        <taxon>Cryptodira</taxon>
        <taxon>Durocryptodira</taxon>
        <taxon>Testudinoidea</taxon>
        <taxon>Emydidae</taxon>
        <taxon>Chrysemys</taxon>
    </lineage>
</organism>
<dbReference type="InterPro" id="IPR009764">
    <property type="entry name" value="OCIA_dom"/>
</dbReference>
<dbReference type="GO" id="GO:0016477">
    <property type="term" value="P:cell migration"/>
    <property type="evidence" value="ECO:0007669"/>
    <property type="project" value="Ensembl"/>
</dbReference>
<dbReference type="GO" id="GO:2000736">
    <property type="term" value="P:regulation of stem cell differentiation"/>
    <property type="evidence" value="ECO:0007669"/>
    <property type="project" value="UniProtKB-UniRule"/>
</dbReference>
<reference evidence="4" key="3">
    <citation type="submission" date="2025-09" db="UniProtKB">
        <authorList>
            <consortium name="Ensembl"/>
        </authorList>
    </citation>
    <scope>IDENTIFICATION</scope>
</reference>
<comment type="subcellular location">
    <subcellularLocation>
        <location evidence="1">Endosome</location>
    </subcellularLocation>
</comment>
<keyword evidence="2" id="KW-0812">Transmembrane</keyword>
<dbReference type="GO" id="GO:0034551">
    <property type="term" value="P:mitochondrial respiratory chain complex III assembly"/>
    <property type="evidence" value="ECO:0007669"/>
    <property type="project" value="Ensembl"/>
</dbReference>
<reference evidence="4" key="1">
    <citation type="journal article" date="2015" name="Genome Biol. Evol.">
        <title>Physical Mapping and Refinement of the Painted Turtle Genome (Chrysemys picta) Inform Amniote Genome Evolution and Challenge Turtle-Bird Chromosomal Conservation.</title>
        <authorList>
            <person name="Badenhorst D."/>
            <person name="Hillier L.W."/>
            <person name="Literman R."/>
            <person name="Montiel E.E."/>
            <person name="Radhakrishnan S."/>
            <person name="Shen Y."/>
            <person name="Minx P."/>
            <person name="Janes D.E."/>
            <person name="Warren W.C."/>
            <person name="Edwards S.V."/>
            <person name="Valenzuela N."/>
        </authorList>
    </citation>
    <scope>NUCLEOTIDE SEQUENCE [LARGE SCALE GENOMIC DNA]</scope>
</reference>
<feature type="domain" description="OCIA" evidence="3">
    <location>
        <begin position="102"/>
        <end position="182"/>
    </location>
</feature>
<reference evidence="4" key="2">
    <citation type="submission" date="2025-08" db="UniProtKB">
        <authorList>
            <consortium name="Ensembl"/>
        </authorList>
    </citation>
    <scope>IDENTIFICATION</scope>
</reference>
<dbReference type="PANTHER" id="PTHR13336">
    <property type="entry name" value="OVARIAN CARCINOMA IMMUNOREACTIVE ANTIGEN"/>
    <property type="match status" value="1"/>
</dbReference>
<evidence type="ECO:0000256" key="2">
    <source>
        <dbReference type="SAM" id="Phobius"/>
    </source>
</evidence>
<accession>A0A8C3IKV1</accession>
<evidence type="ECO:0000259" key="3">
    <source>
        <dbReference type="Pfam" id="PF07051"/>
    </source>
</evidence>
<comment type="function">
    <text evidence="1">Maintains stem cell potency. Increases STAT3 phosphorylation and controls ERK phosphorylation. May act as a scaffold, increasing STAT3 recruitment onto endosomes.</text>
</comment>
<protein>
    <recommendedName>
        <fullName evidence="1">OCIA domain-containing protein 1</fullName>
    </recommendedName>
</protein>
<dbReference type="GO" id="GO:0005743">
    <property type="term" value="C:mitochondrial inner membrane"/>
    <property type="evidence" value="ECO:0007669"/>
    <property type="project" value="Ensembl"/>
</dbReference>
<sequence>CVQRFQPRKGQQQYSPLAFSRELHYTGEKALAARSSLRVPQTQAASGSEAELVLLAADPCLFLAGRAPSAKQELNTACWCCISAPESKSGLHCPISDAHVNRKEVERISRECRNESFWYRGLPLSLGSMLITQGLIYNGFLSSNPRFGSLPKIAFAGAFGLAIGTMSYIRVCQRKFQSIGVQPFGPEHKRHCHHTCKECEANFGSNGPENSKPSAS</sequence>
<dbReference type="Proteomes" id="UP000694380">
    <property type="component" value="Chromosome 4"/>
</dbReference>
<dbReference type="PANTHER" id="PTHR13336:SF2">
    <property type="entry name" value="OCIA DOMAIN-CONTAINING PROTEIN 2"/>
    <property type="match status" value="1"/>
</dbReference>
<evidence type="ECO:0000313" key="5">
    <source>
        <dbReference type="Proteomes" id="UP000694380"/>
    </source>
</evidence>
<comment type="similarity">
    <text evidence="1">Belongs to the OCIAD1 family.</text>
</comment>
<proteinExistence type="inferred from homology"/>
<dbReference type="AlphaFoldDB" id="A0A8C3IKV1"/>
<dbReference type="GeneTree" id="ENSGT00530000063690"/>
<keyword evidence="2" id="KW-1133">Transmembrane helix</keyword>
<keyword evidence="1" id="KW-0967">Endosome</keyword>
<dbReference type="GO" id="GO:0009617">
    <property type="term" value="P:response to bacterium"/>
    <property type="evidence" value="ECO:0007669"/>
    <property type="project" value="Ensembl"/>
</dbReference>
<dbReference type="Ensembl" id="ENSCPBT00000042137.1">
    <property type="protein sequence ID" value="ENSCPBP00000035933.1"/>
    <property type="gene ID" value="ENSCPBG00000024984.1"/>
</dbReference>
<evidence type="ECO:0000313" key="4">
    <source>
        <dbReference type="Ensembl" id="ENSCPBP00000035933.1"/>
    </source>
</evidence>
<gene>
    <name evidence="4" type="primary">OCIAD2</name>
</gene>
<name>A0A8C3IKV1_CHRPI</name>
<dbReference type="Pfam" id="PF07051">
    <property type="entry name" value="OCIA"/>
    <property type="match status" value="1"/>
</dbReference>
<keyword evidence="5" id="KW-1185">Reference proteome</keyword>
<dbReference type="GO" id="GO:0005768">
    <property type="term" value="C:endosome"/>
    <property type="evidence" value="ECO:0007669"/>
    <property type="project" value="UniProtKB-SubCell"/>
</dbReference>
<feature type="transmembrane region" description="Helical" evidence="2">
    <location>
        <begin position="149"/>
        <end position="169"/>
    </location>
</feature>
<evidence type="ECO:0000256" key="1">
    <source>
        <dbReference type="RuleBase" id="RU369066"/>
    </source>
</evidence>